<dbReference type="PROSITE" id="PS50069">
    <property type="entry name" value="CULLIN_2"/>
    <property type="match status" value="1"/>
</dbReference>
<dbReference type="AlphaFoldDB" id="A0A1R1YK75"/>
<dbReference type="InterPro" id="IPR059120">
    <property type="entry name" value="Cullin-like_AB"/>
</dbReference>
<dbReference type="PROSITE" id="PS01256">
    <property type="entry name" value="CULLIN_1"/>
    <property type="match status" value="1"/>
</dbReference>
<dbReference type="InterPro" id="IPR036317">
    <property type="entry name" value="Cullin_homology_sf"/>
</dbReference>
<keyword evidence="3" id="KW-0832">Ubl conjugation</keyword>
<keyword evidence="2" id="KW-1017">Isopeptide bond</keyword>
<evidence type="ECO:0000256" key="4">
    <source>
        <dbReference type="PROSITE-ProRule" id="PRU00330"/>
    </source>
</evidence>
<dbReference type="InterPro" id="IPR045093">
    <property type="entry name" value="Cullin"/>
</dbReference>
<dbReference type="SMART" id="SM00884">
    <property type="entry name" value="Cullin_Nedd8"/>
    <property type="match status" value="1"/>
</dbReference>
<evidence type="ECO:0000256" key="3">
    <source>
        <dbReference type="ARBA" id="ARBA00022843"/>
    </source>
</evidence>
<dbReference type="InterPro" id="IPR016159">
    <property type="entry name" value="Cullin_repeat-like_dom_sf"/>
</dbReference>
<dbReference type="SMART" id="SM00182">
    <property type="entry name" value="CULLIN"/>
    <property type="match status" value="1"/>
</dbReference>
<dbReference type="Gene3D" id="3.30.230.130">
    <property type="entry name" value="Cullin, Chain C, Domain 2"/>
    <property type="match status" value="1"/>
</dbReference>
<proteinExistence type="inferred from homology"/>
<dbReference type="GO" id="GO:0031461">
    <property type="term" value="C:cullin-RING ubiquitin ligase complex"/>
    <property type="evidence" value="ECO:0007669"/>
    <property type="project" value="InterPro"/>
</dbReference>
<dbReference type="Pfam" id="PF00888">
    <property type="entry name" value="Cullin"/>
    <property type="match status" value="1"/>
</dbReference>
<dbReference type="EMBL" id="LSSM01001122">
    <property type="protein sequence ID" value="OMJ27195.1"/>
    <property type="molecule type" value="Genomic_DNA"/>
</dbReference>
<evidence type="ECO:0000256" key="5">
    <source>
        <dbReference type="RuleBase" id="RU003829"/>
    </source>
</evidence>
<dbReference type="Pfam" id="PF10557">
    <property type="entry name" value="Cullin_Nedd8"/>
    <property type="match status" value="1"/>
</dbReference>
<dbReference type="PANTHER" id="PTHR11932">
    <property type="entry name" value="CULLIN"/>
    <property type="match status" value="1"/>
</dbReference>
<name>A0A1R1YK75_9FUNG</name>
<dbReference type="InterPro" id="IPR016158">
    <property type="entry name" value="Cullin_homology"/>
</dbReference>
<sequence length="661" mass="75491">MFQANRNLNGKPIKPATKLTPRKSNQELIDTICSAIVDIYKKNASTLSYEELYRSTYNLVLSKTGDILYEQALMKIQDCLILKAHSLLDIFLPIHSPFTFDDGQAFLKSFSSLWTLHSSSIHMIQSFLIYLDKVYVKAERKLSIYDSSLNIFNTSILNGPDFNLLSTISPLVSESILYERQGLSIDRPALKNIISMTMEIYNLNSRNSFSLFESNIKPLILSTSHDYYKKQANKYTHELGIVYFAKQVEKFKKVELDRCHDYLNNSLIQEIESVINIELVDSFANSSLEKSEAEADKILDMIITLFRFLKDKDIFEVFIRQHLLKRLLSGRIVSFDIESSFVSKLKNECGSLFTLKLEGLLKDYQLSQDLENEIANSEDLKTSLSQLSVSIFNPKFYPIHSSPTISSDDHTTAEIINFPIQIENLKNSFNEFYGKKFNGRKLSWQYNMGSCDVVTKFKDKTIELNVSTVIIAILLLFNDSSDNLKLSYEEIKQRIQVSDIDLIRNLQSIACAKYKILIKTPKSAGIFPGDIFEFNNDFTCPTRKLKIPLIAASSSSKINSQNQPNQKANNKVGLGPESGLDETSLAKLEKSRVELIDAAIVRIMKSRKKFVHSLLVAETISQLQSRFTPSPTMIKHRIDELIDKGYIERNSEDRNTYNYIS</sequence>
<dbReference type="GO" id="GO:0031625">
    <property type="term" value="F:ubiquitin protein ligase binding"/>
    <property type="evidence" value="ECO:0007669"/>
    <property type="project" value="InterPro"/>
</dbReference>
<reference evidence="9" key="1">
    <citation type="submission" date="2017-01" db="EMBL/GenBank/DDBJ databases">
        <authorList>
            <person name="Wang Y."/>
            <person name="White M."/>
            <person name="Kvist S."/>
            <person name="Moncalvo J.-M."/>
        </authorList>
    </citation>
    <scope>NUCLEOTIDE SEQUENCE [LARGE SCALE GENOMIC DNA]</scope>
    <source>
        <strain evidence="9">ID-206-W2</strain>
    </source>
</reference>
<dbReference type="InterPro" id="IPR019559">
    <property type="entry name" value="Cullin_neddylation_domain"/>
</dbReference>
<evidence type="ECO:0000313" key="8">
    <source>
        <dbReference type="EMBL" id="OMJ27195.1"/>
    </source>
</evidence>
<comment type="caution">
    <text evidence="8">The sequence shown here is derived from an EMBL/GenBank/DDBJ whole genome shotgun (WGS) entry which is preliminary data.</text>
</comment>
<keyword evidence="9" id="KW-1185">Reference proteome</keyword>
<protein>
    <submittedName>
        <fullName evidence="8">Cullin-3</fullName>
    </submittedName>
</protein>
<dbReference type="InterPro" id="IPR016157">
    <property type="entry name" value="Cullin_CS"/>
</dbReference>
<dbReference type="SUPFAM" id="SSF75632">
    <property type="entry name" value="Cullin homology domain"/>
    <property type="match status" value="1"/>
</dbReference>
<dbReference type="InterPro" id="IPR036388">
    <property type="entry name" value="WH-like_DNA-bd_sf"/>
</dbReference>
<dbReference type="InterPro" id="IPR001373">
    <property type="entry name" value="Cullin_N"/>
</dbReference>
<dbReference type="FunFam" id="1.10.10.10:FF:000014">
    <property type="entry name" value="Cullin 1"/>
    <property type="match status" value="1"/>
</dbReference>
<dbReference type="Gene3D" id="1.20.1310.10">
    <property type="entry name" value="Cullin Repeats"/>
    <property type="match status" value="3"/>
</dbReference>
<dbReference type="SUPFAM" id="SSF46785">
    <property type="entry name" value="Winged helix' DNA-binding domain"/>
    <property type="match status" value="1"/>
</dbReference>
<dbReference type="GO" id="GO:0006511">
    <property type="term" value="P:ubiquitin-dependent protein catabolic process"/>
    <property type="evidence" value="ECO:0007669"/>
    <property type="project" value="InterPro"/>
</dbReference>
<gene>
    <name evidence="8" type="ORF">AYI69_g3371</name>
</gene>
<comment type="similarity">
    <text evidence="1 4 5">Belongs to the cullin family.</text>
</comment>
<evidence type="ECO:0000256" key="2">
    <source>
        <dbReference type="ARBA" id="ARBA00022499"/>
    </source>
</evidence>
<dbReference type="InterPro" id="IPR036390">
    <property type="entry name" value="WH_DNA-bd_sf"/>
</dbReference>
<dbReference type="OrthoDB" id="27073at2759"/>
<evidence type="ECO:0000256" key="6">
    <source>
        <dbReference type="SAM" id="MobiDB-lite"/>
    </source>
</evidence>
<dbReference type="Pfam" id="PF26557">
    <property type="entry name" value="Cullin_AB"/>
    <property type="match status" value="1"/>
</dbReference>
<evidence type="ECO:0000256" key="1">
    <source>
        <dbReference type="ARBA" id="ARBA00006019"/>
    </source>
</evidence>
<evidence type="ECO:0000259" key="7">
    <source>
        <dbReference type="PROSITE" id="PS50069"/>
    </source>
</evidence>
<dbReference type="Proteomes" id="UP000187429">
    <property type="component" value="Unassembled WGS sequence"/>
</dbReference>
<feature type="domain" description="Cullin family profile" evidence="7">
    <location>
        <begin position="258"/>
        <end position="510"/>
    </location>
</feature>
<evidence type="ECO:0000313" key="9">
    <source>
        <dbReference type="Proteomes" id="UP000187429"/>
    </source>
</evidence>
<dbReference type="SUPFAM" id="SSF74788">
    <property type="entry name" value="Cullin repeat-like"/>
    <property type="match status" value="1"/>
</dbReference>
<feature type="compositionally biased region" description="Polar residues" evidence="6">
    <location>
        <begin position="557"/>
        <end position="569"/>
    </location>
</feature>
<feature type="region of interest" description="Disordered" evidence="6">
    <location>
        <begin position="557"/>
        <end position="577"/>
    </location>
</feature>
<accession>A0A1R1YK75</accession>
<dbReference type="Gene3D" id="1.10.10.10">
    <property type="entry name" value="Winged helix-like DNA-binding domain superfamily/Winged helix DNA-binding domain"/>
    <property type="match status" value="1"/>
</dbReference>
<organism evidence="8 9">
    <name type="scientific">Smittium culicis</name>
    <dbReference type="NCBI Taxonomy" id="133412"/>
    <lineage>
        <taxon>Eukaryota</taxon>
        <taxon>Fungi</taxon>
        <taxon>Fungi incertae sedis</taxon>
        <taxon>Zoopagomycota</taxon>
        <taxon>Kickxellomycotina</taxon>
        <taxon>Harpellomycetes</taxon>
        <taxon>Harpellales</taxon>
        <taxon>Legeriomycetaceae</taxon>
        <taxon>Smittium</taxon>
    </lineage>
</organism>